<keyword evidence="2" id="KW-1185">Reference proteome</keyword>
<comment type="caution">
    <text evidence="1">The sequence shown here is derived from an EMBL/GenBank/DDBJ whole genome shotgun (WGS) entry which is preliminary data.</text>
</comment>
<gene>
    <name evidence="1" type="ORF">PHET_05478</name>
</gene>
<proteinExistence type="predicted"/>
<dbReference type="AlphaFoldDB" id="A0A8J4SP57"/>
<organism evidence="1 2">
    <name type="scientific">Paragonimus heterotremus</name>
    <dbReference type="NCBI Taxonomy" id="100268"/>
    <lineage>
        <taxon>Eukaryota</taxon>
        <taxon>Metazoa</taxon>
        <taxon>Spiralia</taxon>
        <taxon>Lophotrochozoa</taxon>
        <taxon>Platyhelminthes</taxon>
        <taxon>Trematoda</taxon>
        <taxon>Digenea</taxon>
        <taxon>Plagiorchiida</taxon>
        <taxon>Troglotremata</taxon>
        <taxon>Troglotrematidae</taxon>
        <taxon>Paragonimus</taxon>
    </lineage>
</organism>
<name>A0A8J4SP57_9TREM</name>
<reference evidence="1" key="1">
    <citation type="submission" date="2019-05" db="EMBL/GenBank/DDBJ databases">
        <title>Annotation for the trematode Paragonimus heterotremus.</title>
        <authorList>
            <person name="Choi Y.-J."/>
        </authorList>
    </citation>
    <scope>NUCLEOTIDE SEQUENCE</scope>
    <source>
        <strain evidence="1">LC</strain>
    </source>
</reference>
<dbReference type="Proteomes" id="UP000748531">
    <property type="component" value="Unassembled WGS sequence"/>
</dbReference>
<evidence type="ECO:0000313" key="2">
    <source>
        <dbReference type="Proteomes" id="UP000748531"/>
    </source>
</evidence>
<dbReference type="OrthoDB" id="6263405at2759"/>
<dbReference type="EMBL" id="LUCH01002885">
    <property type="protein sequence ID" value="KAF5400830.1"/>
    <property type="molecule type" value="Genomic_DNA"/>
</dbReference>
<evidence type="ECO:0000313" key="1">
    <source>
        <dbReference type="EMBL" id="KAF5400830.1"/>
    </source>
</evidence>
<accession>A0A8J4SP57</accession>
<sequence>MFQLAVSCSATRCTMLLVNPPYCYSPDQRDAIGWSPMHIAEARDDLSTLYELALQSRELRHFRPRPFEEPNKCLSTCVIWPQDLFANPLGIEDVSAQTLSSQSTRLLSS</sequence>
<protein>
    <submittedName>
        <fullName evidence="1">Uncharacterized protein</fullName>
    </submittedName>
</protein>